<evidence type="ECO:0000256" key="1">
    <source>
        <dbReference type="ARBA" id="ARBA00001232"/>
    </source>
</evidence>
<evidence type="ECO:0000313" key="11">
    <source>
        <dbReference type="EMBL" id="NIK73508.1"/>
    </source>
</evidence>
<comment type="subunit">
    <text evidence="9 10">Homodimer. Probably interacts with PlsY.</text>
</comment>
<evidence type="ECO:0000256" key="8">
    <source>
        <dbReference type="ARBA" id="ARBA00024069"/>
    </source>
</evidence>
<keyword evidence="7 10" id="KW-1208">Phospholipid metabolism</keyword>
<evidence type="ECO:0000256" key="9">
    <source>
        <dbReference type="ARBA" id="ARBA00046608"/>
    </source>
</evidence>
<dbReference type="InterPro" id="IPR003664">
    <property type="entry name" value="FA_synthesis"/>
</dbReference>
<comment type="pathway">
    <text evidence="10">Lipid metabolism; phospholipid metabolism.</text>
</comment>
<gene>
    <name evidence="10" type="primary">plsX</name>
    <name evidence="11" type="ORF">FHS56_000994</name>
</gene>
<dbReference type="GO" id="GO:0043811">
    <property type="term" value="F:phosphate:acyl-[acyl carrier protein] acyltransferase activity"/>
    <property type="evidence" value="ECO:0007669"/>
    <property type="project" value="UniProtKB-UniRule"/>
</dbReference>
<comment type="similarity">
    <text evidence="10">Belongs to the PlsX family.</text>
</comment>
<accession>A0A846MPI9</accession>
<protein>
    <recommendedName>
        <fullName evidence="8 10">Phosphate acyltransferase</fullName>
        <ecNumber evidence="8 10">2.3.1.274</ecNumber>
    </recommendedName>
    <alternativeName>
        <fullName evidence="10">Acyl-ACP phosphotransacylase</fullName>
    </alternativeName>
    <alternativeName>
        <fullName evidence="10">Acyl-[acyl-carrier-protein]--phosphate acyltransferase</fullName>
    </alternativeName>
    <alternativeName>
        <fullName evidence="10">Phosphate-acyl-ACP acyltransferase</fullName>
    </alternativeName>
</protein>
<dbReference type="Proteomes" id="UP000537126">
    <property type="component" value="Unassembled WGS sequence"/>
</dbReference>
<evidence type="ECO:0000256" key="7">
    <source>
        <dbReference type="ARBA" id="ARBA00023264"/>
    </source>
</evidence>
<keyword evidence="5 10" id="KW-0443">Lipid metabolism</keyword>
<organism evidence="11 12">
    <name type="scientific">Thermonema lapsum</name>
    <dbReference type="NCBI Taxonomy" id="28195"/>
    <lineage>
        <taxon>Bacteria</taxon>
        <taxon>Pseudomonadati</taxon>
        <taxon>Bacteroidota</taxon>
        <taxon>Cytophagia</taxon>
        <taxon>Cytophagales</taxon>
        <taxon>Thermonemataceae</taxon>
        <taxon>Thermonema</taxon>
    </lineage>
</organism>
<evidence type="ECO:0000256" key="3">
    <source>
        <dbReference type="ARBA" id="ARBA00022516"/>
    </source>
</evidence>
<dbReference type="EMBL" id="JAASRN010000001">
    <property type="protein sequence ID" value="NIK73508.1"/>
    <property type="molecule type" value="Genomic_DNA"/>
</dbReference>
<keyword evidence="3 10" id="KW-0444">Lipid biosynthesis</keyword>
<dbReference type="GO" id="GO:0008654">
    <property type="term" value="P:phospholipid biosynthetic process"/>
    <property type="evidence" value="ECO:0007669"/>
    <property type="project" value="UniProtKB-KW"/>
</dbReference>
<dbReference type="EC" id="2.3.1.274" evidence="8 10"/>
<dbReference type="InterPro" id="IPR012281">
    <property type="entry name" value="Phospholipid_synth_PlsX-like"/>
</dbReference>
<evidence type="ECO:0000313" key="12">
    <source>
        <dbReference type="Proteomes" id="UP000537126"/>
    </source>
</evidence>
<keyword evidence="2 10" id="KW-0963">Cytoplasm</keyword>
<name>A0A846MPI9_9BACT</name>
<dbReference type="GO" id="GO:0005737">
    <property type="term" value="C:cytoplasm"/>
    <property type="evidence" value="ECO:0007669"/>
    <property type="project" value="UniProtKB-SubCell"/>
</dbReference>
<proteinExistence type="inferred from homology"/>
<comment type="caution">
    <text evidence="11">The sequence shown here is derived from an EMBL/GenBank/DDBJ whole genome shotgun (WGS) entry which is preliminary data.</text>
</comment>
<dbReference type="PANTHER" id="PTHR30100:SF1">
    <property type="entry name" value="PHOSPHATE ACYLTRANSFERASE"/>
    <property type="match status" value="1"/>
</dbReference>
<keyword evidence="12" id="KW-1185">Reference proteome</keyword>
<dbReference type="SUPFAM" id="SSF53659">
    <property type="entry name" value="Isocitrate/Isopropylmalate dehydrogenase-like"/>
    <property type="match status" value="1"/>
</dbReference>
<dbReference type="UniPathway" id="UPA00085"/>
<keyword evidence="4 10" id="KW-0808">Transferase</keyword>
<evidence type="ECO:0000256" key="10">
    <source>
        <dbReference type="HAMAP-Rule" id="MF_00019"/>
    </source>
</evidence>
<keyword evidence="11" id="KW-0012">Acyltransferase</keyword>
<dbReference type="GO" id="GO:0006633">
    <property type="term" value="P:fatty acid biosynthetic process"/>
    <property type="evidence" value="ECO:0007669"/>
    <property type="project" value="UniProtKB-UniRule"/>
</dbReference>
<dbReference type="PANTHER" id="PTHR30100">
    <property type="entry name" value="FATTY ACID/PHOSPHOLIPID SYNTHESIS PROTEIN PLSX"/>
    <property type="match status" value="1"/>
</dbReference>
<keyword evidence="6 10" id="KW-0594">Phospholipid biosynthesis</keyword>
<evidence type="ECO:0000256" key="6">
    <source>
        <dbReference type="ARBA" id="ARBA00023209"/>
    </source>
</evidence>
<evidence type="ECO:0000256" key="5">
    <source>
        <dbReference type="ARBA" id="ARBA00023098"/>
    </source>
</evidence>
<reference evidence="11 12" key="1">
    <citation type="submission" date="2020-03" db="EMBL/GenBank/DDBJ databases">
        <title>Genomic Encyclopedia of Type Strains, Phase IV (KMG-IV): sequencing the most valuable type-strain genomes for metagenomic binning, comparative biology and taxonomic classification.</title>
        <authorList>
            <person name="Goeker M."/>
        </authorList>
    </citation>
    <scope>NUCLEOTIDE SEQUENCE [LARGE SCALE GENOMIC DNA]</scope>
    <source>
        <strain evidence="11 12">DSM 5718</strain>
    </source>
</reference>
<comment type="function">
    <text evidence="10">Catalyzes the reversible formation of acyl-phosphate (acyl-PO(4)) from acyl-[acyl-carrier-protein] (acyl-ACP). This enzyme utilizes acyl-ACP as fatty acyl donor, but not acyl-CoA.</text>
</comment>
<dbReference type="AlphaFoldDB" id="A0A846MPI9"/>
<comment type="subcellular location">
    <subcellularLocation>
        <location evidence="10">Cytoplasm</location>
    </subcellularLocation>
    <text evidence="10">Associated with the membrane possibly through PlsY.</text>
</comment>
<sequence length="317" mass="34146">MNQPIKVAIDAMGGDFAPESPVKGALMAAQERPGDIVIVLIGQEDAIRAQLPEEVPANIQIVHADEVIGMAEHPTKAMQQKTRSSIALGYHLLKEGKVDVFCGAGNTGAMYVGALFSIKAIEGIMRPALISHVPMVNGNVGVILDVGANADCKPEVLAQFAQLGNLYCKYVLEHEQPRVALLSIGEEEQKGNIAVQAAHKILKEAEHLHFVGNIEGRDIFLDKADVIVCDGFIGNIVLKMAESVYEIMNKRNLHDAFFDRMNYEAIGGSPILGVNGNVVIGHGISSPLAIRNMILLAEKFAQAELNSKIKNALLQSI</sequence>
<comment type="catalytic activity">
    <reaction evidence="1 10">
        <text>a fatty acyl-[ACP] + phosphate = an acyl phosphate + holo-[ACP]</text>
        <dbReference type="Rhea" id="RHEA:42292"/>
        <dbReference type="Rhea" id="RHEA-COMP:9685"/>
        <dbReference type="Rhea" id="RHEA-COMP:14125"/>
        <dbReference type="ChEBI" id="CHEBI:43474"/>
        <dbReference type="ChEBI" id="CHEBI:59918"/>
        <dbReference type="ChEBI" id="CHEBI:64479"/>
        <dbReference type="ChEBI" id="CHEBI:138651"/>
        <dbReference type="EC" id="2.3.1.274"/>
    </reaction>
</comment>
<dbReference type="Gene3D" id="3.40.718.10">
    <property type="entry name" value="Isopropylmalate Dehydrogenase"/>
    <property type="match status" value="1"/>
</dbReference>
<evidence type="ECO:0000256" key="2">
    <source>
        <dbReference type="ARBA" id="ARBA00022490"/>
    </source>
</evidence>
<dbReference type="Pfam" id="PF02504">
    <property type="entry name" value="FA_synthesis"/>
    <property type="match status" value="1"/>
</dbReference>
<dbReference type="HAMAP" id="MF_00019">
    <property type="entry name" value="PlsX"/>
    <property type="match status" value="1"/>
</dbReference>
<dbReference type="PIRSF" id="PIRSF002465">
    <property type="entry name" value="Phsphlp_syn_PlsX"/>
    <property type="match status" value="1"/>
</dbReference>
<evidence type="ECO:0000256" key="4">
    <source>
        <dbReference type="ARBA" id="ARBA00022679"/>
    </source>
</evidence>
<dbReference type="NCBIfam" id="TIGR00182">
    <property type="entry name" value="plsX"/>
    <property type="match status" value="1"/>
</dbReference>